<dbReference type="AlphaFoldDB" id="A0A1Y5SLJ2"/>
<dbReference type="SUPFAM" id="SSF52096">
    <property type="entry name" value="ClpP/crotonase"/>
    <property type="match status" value="1"/>
</dbReference>
<evidence type="ECO:0000313" key="1">
    <source>
        <dbReference type="EMBL" id="SLN43556.1"/>
    </source>
</evidence>
<dbReference type="Gene3D" id="3.90.226.10">
    <property type="entry name" value="2-enoyl-CoA Hydratase, Chain A, domain 1"/>
    <property type="match status" value="1"/>
</dbReference>
<evidence type="ECO:0000313" key="2">
    <source>
        <dbReference type="Proteomes" id="UP000193409"/>
    </source>
</evidence>
<sequence>MALDVARGLRLILVAQLAMAGVLVAADGLGALSGLVSPSAPQPSGPVSPGDQTREYRTDRTLPTLRRPDAPPGLDLPQTFSDRLEFEDREFEGLGDVLLLTGTIAEGDAARFSAHLAERPAPPARIALHSPGGIVMEALEIGRLIRARGLDTVVPSGAYCLSSCPYILAAGPERAVGEGGVVGVHQHYYEQPKFLPVVLAVEGIQFGQGETLEYLLEMGIAPSLMVFSLKTPPEQIYALVEEELLETRLATEIVE</sequence>
<gene>
    <name evidence="1" type="ORF">PSA7680_02195</name>
</gene>
<dbReference type="OrthoDB" id="5936191at2"/>
<dbReference type="Proteomes" id="UP000193409">
    <property type="component" value="Unassembled WGS sequence"/>
</dbReference>
<proteinExistence type="predicted"/>
<reference evidence="1 2" key="1">
    <citation type="submission" date="2017-03" db="EMBL/GenBank/DDBJ databases">
        <authorList>
            <person name="Afonso C.L."/>
            <person name="Miller P.J."/>
            <person name="Scott M.A."/>
            <person name="Spackman E."/>
            <person name="Goraichik I."/>
            <person name="Dimitrov K.M."/>
            <person name="Suarez D.L."/>
            <person name="Swayne D.E."/>
        </authorList>
    </citation>
    <scope>NUCLEOTIDE SEQUENCE [LARGE SCALE GENOMIC DNA]</scope>
    <source>
        <strain evidence="1 2">CECT 7680</strain>
    </source>
</reference>
<accession>A0A1Y5SLJ2</accession>
<protein>
    <recommendedName>
        <fullName evidence="3">Clp protease</fullName>
    </recommendedName>
</protein>
<dbReference type="EMBL" id="FWFQ01000014">
    <property type="protein sequence ID" value="SLN43556.1"/>
    <property type="molecule type" value="Genomic_DNA"/>
</dbReference>
<name>A0A1Y5SLJ2_9RHOB</name>
<dbReference type="InterPro" id="IPR029045">
    <property type="entry name" value="ClpP/crotonase-like_dom_sf"/>
</dbReference>
<keyword evidence="2" id="KW-1185">Reference proteome</keyword>
<evidence type="ECO:0008006" key="3">
    <source>
        <dbReference type="Google" id="ProtNLM"/>
    </source>
</evidence>
<organism evidence="1 2">
    <name type="scientific">Pseudoruegeria aquimaris</name>
    <dbReference type="NCBI Taxonomy" id="393663"/>
    <lineage>
        <taxon>Bacteria</taxon>
        <taxon>Pseudomonadati</taxon>
        <taxon>Pseudomonadota</taxon>
        <taxon>Alphaproteobacteria</taxon>
        <taxon>Rhodobacterales</taxon>
        <taxon>Roseobacteraceae</taxon>
        <taxon>Pseudoruegeria</taxon>
    </lineage>
</organism>
<dbReference type="RefSeq" id="WP_085868744.1">
    <property type="nucleotide sequence ID" value="NZ_FWFQ01000014.1"/>
</dbReference>